<evidence type="ECO:0000256" key="1">
    <source>
        <dbReference type="SAM" id="MobiDB-lite"/>
    </source>
</evidence>
<name>A0AAV1YSZ9_9ARAC</name>
<feature type="compositionally biased region" description="Basic residues" evidence="1">
    <location>
        <begin position="1"/>
        <end position="10"/>
    </location>
</feature>
<sequence length="55" mass="6361">AINVKKAKRPKPWERNPETSASMKQILEYSTHLKKESQHCLDEESWASSGNFIKC</sequence>
<accession>A0AAV1YSZ9</accession>
<gene>
    <name evidence="2" type="ORF">LARSCL_LOCUS746</name>
</gene>
<proteinExistence type="predicted"/>
<dbReference type="Proteomes" id="UP001497382">
    <property type="component" value="Unassembled WGS sequence"/>
</dbReference>
<keyword evidence="3" id="KW-1185">Reference proteome</keyword>
<evidence type="ECO:0000313" key="3">
    <source>
        <dbReference type="Proteomes" id="UP001497382"/>
    </source>
</evidence>
<dbReference type="EMBL" id="CAXIEN010000004">
    <property type="protein sequence ID" value="CAL1262031.1"/>
    <property type="molecule type" value="Genomic_DNA"/>
</dbReference>
<dbReference type="AlphaFoldDB" id="A0AAV1YSZ9"/>
<reference evidence="2 3" key="1">
    <citation type="submission" date="2024-04" db="EMBL/GenBank/DDBJ databases">
        <authorList>
            <person name="Rising A."/>
            <person name="Reimegard J."/>
            <person name="Sonavane S."/>
            <person name="Akerstrom W."/>
            <person name="Nylinder S."/>
            <person name="Hedman E."/>
            <person name="Kallberg Y."/>
        </authorList>
    </citation>
    <scope>NUCLEOTIDE SEQUENCE [LARGE SCALE GENOMIC DNA]</scope>
</reference>
<feature type="non-terminal residue" evidence="2">
    <location>
        <position position="1"/>
    </location>
</feature>
<protein>
    <submittedName>
        <fullName evidence="2">Uncharacterized protein</fullName>
    </submittedName>
</protein>
<feature type="region of interest" description="Disordered" evidence="1">
    <location>
        <begin position="1"/>
        <end position="20"/>
    </location>
</feature>
<comment type="caution">
    <text evidence="2">The sequence shown here is derived from an EMBL/GenBank/DDBJ whole genome shotgun (WGS) entry which is preliminary data.</text>
</comment>
<evidence type="ECO:0000313" key="2">
    <source>
        <dbReference type="EMBL" id="CAL1262031.1"/>
    </source>
</evidence>
<organism evidence="2 3">
    <name type="scientific">Larinioides sclopetarius</name>
    <dbReference type="NCBI Taxonomy" id="280406"/>
    <lineage>
        <taxon>Eukaryota</taxon>
        <taxon>Metazoa</taxon>
        <taxon>Ecdysozoa</taxon>
        <taxon>Arthropoda</taxon>
        <taxon>Chelicerata</taxon>
        <taxon>Arachnida</taxon>
        <taxon>Araneae</taxon>
        <taxon>Araneomorphae</taxon>
        <taxon>Entelegynae</taxon>
        <taxon>Araneoidea</taxon>
        <taxon>Araneidae</taxon>
        <taxon>Larinioides</taxon>
    </lineage>
</organism>